<dbReference type="GO" id="GO:0006412">
    <property type="term" value="P:translation"/>
    <property type="evidence" value="ECO:0007669"/>
    <property type="project" value="UniProtKB-UniRule"/>
</dbReference>
<dbReference type="Proteomes" id="UP000066321">
    <property type="component" value="Chromosome"/>
</dbReference>
<dbReference type="SUPFAM" id="SSF50249">
    <property type="entry name" value="Nucleic acid-binding proteins"/>
    <property type="match status" value="1"/>
</dbReference>
<dbReference type="InterPro" id="IPR000266">
    <property type="entry name" value="Ribosomal_uS17"/>
</dbReference>
<keyword evidence="5 6" id="KW-0687">Ribonucleoprotein</keyword>
<dbReference type="Pfam" id="PF00366">
    <property type="entry name" value="Ribosomal_S17"/>
    <property type="match status" value="1"/>
</dbReference>
<dbReference type="PATRIC" id="fig|1265350.3.peg.502"/>
<organism evidence="8 9">
    <name type="scientific">Buchnera aphidicola</name>
    <name type="common">Aphis glycines</name>
    <dbReference type="NCBI Taxonomy" id="1265350"/>
    <lineage>
        <taxon>Bacteria</taxon>
        <taxon>Pseudomonadati</taxon>
        <taxon>Pseudomonadota</taxon>
        <taxon>Gammaproteobacteria</taxon>
        <taxon>Enterobacterales</taxon>
        <taxon>Erwiniaceae</taxon>
        <taxon>Buchnera</taxon>
    </lineage>
</organism>
<dbReference type="GO" id="GO:0019843">
    <property type="term" value="F:rRNA binding"/>
    <property type="evidence" value="ECO:0007669"/>
    <property type="project" value="UniProtKB-UniRule"/>
</dbReference>
<evidence type="ECO:0000256" key="1">
    <source>
        <dbReference type="ARBA" id="ARBA00010254"/>
    </source>
</evidence>
<gene>
    <name evidence="6" type="primary">rpsQ</name>
    <name evidence="8" type="ORF">IX46_02655</name>
</gene>
<protein>
    <recommendedName>
        <fullName evidence="6">Small ribosomal subunit protein uS17</fullName>
    </recommendedName>
</protein>
<dbReference type="PANTHER" id="PTHR10744:SF1">
    <property type="entry name" value="SMALL RIBOSOMAL SUBUNIT PROTEIN US17M"/>
    <property type="match status" value="1"/>
</dbReference>
<dbReference type="PANTHER" id="PTHR10744">
    <property type="entry name" value="40S RIBOSOMAL PROTEIN S11 FAMILY MEMBER"/>
    <property type="match status" value="1"/>
</dbReference>
<comment type="subunit">
    <text evidence="6">Part of the 30S ribosomal subunit.</text>
</comment>
<dbReference type="HAMAP" id="MF_01345_B">
    <property type="entry name" value="Ribosomal_uS17_B"/>
    <property type="match status" value="1"/>
</dbReference>
<sequence>MMEKIRTLQGRVTSNKMNKSAVVSIERFVKHKIYKKFIKKTTKLHIHDEKNECSIGDLIEIRESRPISKTKSWVLVRIVEKTIF</sequence>
<evidence type="ECO:0000256" key="7">
    <source>
        <dbReference type="RuleBase" id="RU003872"/>
    </source>
</evidence>
<evidence type="ECO:0000256" key="3">
    <source>
        <dbReference type="ARBA" id="ARBA00022884"/>
    </source>
</evidence>
<accession>A0A0M4HIW1</accession>
<dbReference type="InterPro" id="IPR012340">
    <property type="entry name" value="NA-bd_OB-fold"/>
</dbReference>
<keyword evidence="4 6" id="KW-0689">Ribosomal protein</keyword>
<dbReference type="GO" id="GO:0003735">
    <property type="term" value="F:structural constituent of ribosome"/>
    <property type="evidence" value="ECO:0007669"/>
    <property type="project" value="UniProtKB-UniRule"/>
</dbReference>
<proteinExistence type="inferred from homology"/>
<dbReference type="STRING" id="1265350.IX46_02655"/>
<dbReference type="AlphaFoldDB" id="A0A0M4HIW1"/>
<dbReference type="InterPro" id="IPR019979">
    <property type="entry name" value="Ribosomal_uS17_CS"/>
</dbReference>
<dbReference type="KEGG" id="baph:IX46_02655"/>
<comment type="similarity">
    <text evidence="1 6 7">Belongs to the universal ribosomal protein uS17 family.</text>
</comment>
<dbReference type="NCBIfam" id="NF004123">
    <property type="entry name" value="PRK05610.1"/>
    <property type="match status" value="1"/>
</dbReference>
<dbReference type="GO" id="GO:0022627">
    <property type="term" value="C:cytosolic small ribosomal subunit"/>
    <property type="evidence" value="ECO:0007669"/>
    <property type="project" value="UniProtKB-UniRule"/>
</dbReference>
<dbReference type="Gene3D" id="2.40.50.140">
    <property type="entry name" value="Nucleic acid-binding proteins"/>
    <property type="match status" value="1"/>
</dbReference>
<evidence type="ECO:0000313" key="9">
    <source>
        <dbReference type="Proteomes" id="UP000066321"/>
    </source>
</evidence>
<reference evidence="8 9" key="1">
    <citation type="journal article" date="2015" name="J Genomics">
        <title>Whole Genome Sequence of the Soybean Aphid Endosymbiont Buchnera aphidicola and Genetic Differentiation among Biotype-Specific Strains.</title>
        <authorList>
            <person name="Cassone B.J."/>
            <person name="Wenger J.A."/>
            <person name="Michel A.P."/>
        </authorList>
    </citation>
    <scope>NUCLEOTIDE SEQUENCE [LARGE SCALE GENOMIC DNA]</scope>
    <source>
        <strain evidence="8 9">BAg</strain>
    </source>
</reference>
<keyword evidence="2 6" id="KW-0699">rRNA-binding</keyword>
<dbReference type="PRINTS" id="PR00973">
    <property type="entry name" value="RIBOSOMALS17"/>
</dbReference>
<keyword evidence="3 6" id="KW-0694">RNA-binding</keyword>
<dbReference type="NCBIfam" id="TIGR03635">
    <property type="entry name" value="uS17_bact"/>
    <property type="match status" value="1"/>
</dbReference>
<name>A0A0M4HIW1_9GAMM</name>
<dbReference type="CDD" id="cd00364">
    <property type="entry name" value="Ribosomal_uS17"/>
    <property type="match status" value="1"/>
</dbReference>
<evidence type="ECO:0000256" key="2">
    <source>
        <dbReference type="ARBA" id="ARBA00022730"/>
    </source>
</evidence>
<evidence type="ECO:0000313" key="8">
    <source>
        <dbReference type="EMBL" id="ALD15439.1"/>
    </source>
</evidence>
<dbReference type="RefSeq" id="WP_053940434.1">
    <property type="nucleotide sequence ID" value="NZ_CP009253.1"/>
</dbReference>
<evidence type="ECO:0000256" key="6">
    <source>
        <dbReference type="HAMAP-Rule" id="MF_01345"/>
    </source>
</evidence>
<evidence type="ECO:0000256" key="4">
    <source>
        <dbReference type="ARBA" id="ARBA00022980"/>
    </source>
</evidence>
<comment type="function">
    <text evidence="6">One of the primary rRNA binding proteins, it binds specifically to the 5'-end of 16S ribosomal RNA.</text>
</comment>
<dbReference type="PROSITE" id="PS00056">
    <property type="entry name" value="RIBOSOMAL_S17"/>
    <property type="match status" value="1"/>
</dbReference>
<evidence type="ECO:0000256" key="5">
    <source>
        <dbReference type="ARBA" id="ARBA00023274"/>
    </source>
</evidence>
<dbReference type="EMBL" id="CP009253">
    <property type="protein sequence ID" value="ALD15439.1"/>
    <property type="molecule type" value="Genomic_DNA"/>
</dbReference>
<dbReference type="InterPro" id="IPR019984">
    <property type="entry name" value="Ribosomal_uS17_bact/chlr"/>
</dbReference>
<dbReference type="FunFam" id="2.40.50.140:FF:000014">
    <property type="entry name" value="30S ribosomal protein S17"/>
    <property type="match status" value="1"/>
</dbReference>